<dbReference type="STRING" id="80854.MVIS_4213"/>
<dbReference type="PATRIC" id="fig|80854.5.peg.4468"/>
<dbReference type="GO" id="GO:0006874">
    <property type="term" value="P:intracellular calcium ion homeostasis"/>
    <property type="evidence" value="ECO:0007669"/>
    <property type="project" value="TreeGrafter"/>
</dbReference>
<evidence type="ECO:0000256" key="1">
    <source>
        <dbReference type="ARBA" id="ARBA00004141"/>
    </source>
</evidence>
<dbReference type="KEGG" id="mvs:MVIS_4213"/>
<dbReference type="Pfam" id="PF01699">
    <property type="entry name" value="Na_Ca_ex"/>
    <property type="match status" value="2"/>
</dbReference>
<name>A0A090IHE8_9GAMM</name>
<protein>
    <submittedName>
        <fullName evidence="5">Putative Na:Ca transport protein (CacA family)</fullName>
    </submittedName>
</protein>
<comment type="subcellular location">
    <subcellularLocation>
        <location evidence="1">Membrane</location>
        <topology evidence="1">Multi-pass membrane protein</topology>
    </subcellularLocation>
</comment>
<dbReference type="InterPro" id="IPR004481">
    <property type="entry name" value="K/Na/Ca-exchanger"/>
</dbReference>
<evidence type="ECO:0000256" key="4">
    <source>
        <dbReference type="ARBA" id="ARBA00023136"/>
    </source>
</evidence>
<dbReference type="GO" id="GO:0005886">
    <property type="term" value="C:plasma membrane"/>
    <property type="evidence" value="ECO:0007669"/>
    <property type="project" value="TreeGrafter"/>
</dbReference>
<dbReference type="InterPro" id="IPR044880">
    <property type="entry name" value="NCX_ion-bd_dom_sf"/>
</dbReference>
<gene>
    <name evidence="5" type="ORF">NVI5450_2543</name>
</gene>
<organism evidence="5 6">
    <name type="scientific">Moritella viscosa</name>
    <dbReference type="NCBI Taxonomy" id="80854"/>
    <lineage>
        <taxon>Bacteria</taxon>
        <taxon>Pseudomonadati</taxon>
        <taxon>Pseudomonadota</taxon>
        <taxon>Gammaproteobacteria</taxon>
        <taxon>Alteromonadales</taxon>
        <taxon>Moritellaceae</taxon>
        <taxon>Moritella</taxon>
    </lineage>
</organism>
<dbReference type="HOGENOM" id="CLU_007948_0_2_6"/>
<evidence type="ECO:0000313" key="5">
    <source>
        <dbReference type="EMBL" id="SGZ02329.1"/>
    </source>
</evidence>
<dbReference type="InterPro" id="IPR004837">
    <property type="entry name" value="NaCa_Exmemb"/>
</dbReference>
<dbReference type="GO" id="GO:0008273">
    <property type="term" value="F:calcium, potassium:sodium antiporter activity"/>
    <property type="evidence" value="ECO:0007669"/>
    <property type="project" value="TreeGrafter"/>
</dbReference>
<dbReference type="Gene3D" id="1.20.1420.30">
    <property type="entry name" value="NCX, central ion-binding region"/>
    <property type="match status" value="1"/>
</dbReference>
<dbReference type="PANTHER" id="PTHR10846:SF8">
    <property type="entry name" value="INNER MEMBRANE PROTEIN YRBG"/>
    <property type="match status" value="1"/>
</dbReference>
<dbReference type="GO" id="GO:0005262">
    <property type="term" value="F:calcium channel activity"/>
    <property type="evidence" value="ECO:0007669"/>
    <property type="project" value="TreeGrafter"/>
</dbReference>
<dbReference type="Gene3D" id="6.10.280.80">
    <property type="entry name" value="NCX, peripheral helical region"/>
    <property type="match status" value="1"/>
</dbReference>
<evidence type="ECO:0000256" key="3">
    <source>
        <dbReference type="ARBA" id="ARBA00022989"/>
    </source>
</evidence>
<sequence>MLTTNIIILILGFIGLVISADKFVYGAAGLARNLGISPLVIGLTIVAMGSSAPEMMVAVSASLNGSPNTAIGNAIGSNITNITLVLGITALIKPLLVGSATIRREIPMVLITTLLAGVVLWDLKLEMYEGIILLLLFFITIITLTILALKRPSNDPLIQEHNDEVPEGVPTWKAVAWLVFGMIALPVSSHFLVGSAVVIAQYFGMSDLVIGLTIIAIGTSLPELAASVTGVLKGEDDLAIGNIIGSNIFNILAVLSLPGILAPGMIDPAIISRDFYYMLGATVLMLVMAMSFRGRPGRITRVEGAILLAGFIAYQFIIFSSI</sequence>
<dbReference type="NCBIfam" id="TIGR00367">
    <property type="entry name" value="calcium/sodium antiporter"/>
    <property type="match status" value="1"/>
</dbReference>
<keyword evidence="4" id="KW-0472">Membrane</keyword>
<dbReference type="EMBL" id="FPLD01000066">
    <property type="protein sequence ID" value="SGZ02329.1"/>
    <property type="molecule type" value="Genomic_DNA"/>
</dbReference>
<dbReference type="AlphaFoldDB" id="A0A090IHE8"/>
<dbReference type="RefSeq" id="WP_045112144.1">
    <property type="nucleotide sequence ID" value="NZ_CAWRBC010000087.1"/>
</dbReference>
<accession>A0A090IHE8</accession>
<dbReference type="OrthoDB" id="9794225at2"/>
<keyword evidence="3" id="KW-1133">Transmembrane helix</keyword>
<keyword evidence="2" id="KW-0812">Transmembrane</keyword>
<dbReference type="PANTHER" id="PTHR10846">
    <property type="entry name" value="SODIUM/POTASSIUM/CALCIUM EXCHANGER"/>
    <property type="match status" value="1"/>
</dbReference>
<evidence type="ECO:0000313" key="6">
    <source>
        <dbReference type="Proteomes" id="UP000183794"/>
    </source>
</evidence>
<dbReference type="Proteomes" id="UP000183794">
    <property type="component" value="Unassembled WGS sequence"/>
</dbReference>
<reference evidence="5 6" key="1">
    <citation type="submission" date="2016-11" db="EMBL/GenBank/DDBJ databases">
        <authorList>
            <person name="Jaros S."/>
            <person name="Januszkiewicz K."/>
            <person name="Wedrychowicz H."/>
        </authorList>
    </citation>
    <scope>NUCLEOTIDE SEQUENCE [LARGE SCALE GENOMIC DNA]</scope>
    <source>
        <strain evidence="5">NVI 5450</strain>
    </source>
</reference>
<proteinExistence type="predicted"/>
<evidence type="ECO:0000256" key="2">
    <source>
        <dbReference type="ARBA" id="ARBA00022692"/>
    </source>
</evidence>